<evidence type="ECO:0000256" key="2">
    <source>
        <dbReference type="ARBA" id="ARBA00023136"/>
    </source>
</evidence>
<feature type="chain" id="PRO_5018659376" description="TonB-dependent receptor" evidence="4">
    <location>
        <begin position="29"/>
        <end position="598"/>
    </location>
</feature>
<dbReference type="EMBL" id="LR134441">
    <property type="protein sequence ID" value="VEH98560.1"/>
    <property type="molecule type" value="Genomic_DNA"/>
</dbReference>
<dbReference type="GO" id="GO:0009279">
    <property type="term" value="C:cell outer membrane"/>
    <property type="evidence" value="ECO:0007669"/>
    <property type="project" value="UniProtKB-SubCell"/>
</dbReference>
<evidence type="ECO:0000256" key="1">
    <source>
        <dbReference type="ARBA" id="ARBA00004442"/>
    </source>
</evidence>
<keyword evidence="4" id="KW-0732">Signal</keyword>
<dbReference type="Gene3D" id="2.40.170.20">
    <property type="entry name" value="TonB-dependent receptor, beta-barrel domain"/>
    <property type="match status" value="1"/>
</dbReference>
<gene>
    <name evidence="5" type="ORF">NCTC13489_01027</name>
</gene>
<name>A0A3S4USK4_9FLAO</name>
<evidence type="ECO:0000313" key="5">
    <source>
        <dbReference type="EMBL" id="VEH98560.1"/>
    </source>
</evidence>
<evidence type="ECO:0000256" key="4">
    <source>
        <dbReference type="SAM" id="SignalP"/>
    </source>
</evidence>
<dbReference type="KEGG" id="cant:NCTC13489_01027"/>
<proteinExistence type="predicted"/>
<dbReference type="Proteomes" id="UP000270036">
    <property type="component" value="Chromosome"/>
</dbReference>
<organism evidence="5 6">
    <name type="scientific">Kaistella antarctica</name>
    <dbReference type="NCBI Taxonomy" id="266748"/>
    <lineage>
        <taxon>Bacteria</taxon>
        <taxon>Pseudomonadati</taxon>
        <taxon>Bacteroidota</taxon>
        <taxon>Flavobacteriia</taxon>
        <taxon>Flavobacteriales</taxon>
        <taxon>Weeksellaceae</taxon>
        <taxon>Chryseobacterium group</taxon>
        <taxon>Kaistella</taxon>
    </lineage>
</organism>
<keyword evidence="3" id="KW-0998">Cell outer membrane</keyword>
<evidence type="ECO:0008006" key="7">
    <source>
        <dbReference type="Google" id="ProtNLM"/>
    </source>
</evidence>
<dbReference type="SUPFAM" id="SSF56935">
    <property type="entry name" value="Porins"/>
    <property type="match status" value="1"/>
</dbReference>
<protein>
    <recommendedName>
        <fullName evidence="7">TonB-dependent receptor</fullName>
    </recommendedName>
</protein>
<dbReference type="InterPro" id="IPR036942">
    <property type="entry name" value="Beta-barrel_TonB_sf"/>
</dbReference>
<comment type="subcellular location">
    <subcellularLocation>
        <location evidence="1">Cell outer membrane</location>
    </subcellularLocation>
</comment>
<sequence length="598" mass="67302">MAKLINMNKRIQHIFLIGLLFSSTAVFSQIKDETLILDRKREPEVKKIEKKKTSIEAEKNYPPEEKSANPPAYNITNVPASSDFKTSLIQGEDISPKFEAENQNNYFQLGMGNYGKILADGLISTTLENDMEVGADVHFLSTNGLKKVYDWNSKQSSANVGAFLNSYGELGKFSVNADYGLNDYNYYGIYALTPASSNVDLRQKTNRFKVNGYYDFYSNEILNDVRLKSSFLSDHFGAKESQAEVLVNLSKHGVEFPSFDDVRFNADFGIKLETVKSDFDLLEKNSSQFLNATLAPKMTFFKGDSYLMIGSDFSFLNAKNSNVLLGDQVKNNKTYWFPKAEVQFAAADEFKFYGGITGGLHLNSYADLLEQNPYLVSDQELRATETKYKFYFGLRGDIDQQIKYDFSAGFGKMNDILFFKANDLFNYDVDYNRPAYDFANTFSSVYDNGTVSEAKASIQYFPLANLSLDAEVNFEKYNLDNNDNIYYKPLIKASLGGKYSMLDKKLNLGAKAIFGSDQTTNSFELNNDGINPNSYISTQNINNKVGGFADLNLSAEYKVHKNFSIFALGNNLLNTQYQTYKGYKVLGAQIVGGVKISF</sequence>
<dbReference type="AlphaFoldDB" id="A0A3S4USK4"/>
<keyword evidence="2" id="KW-0472">Membrane</keyword>
<feature type="signal peptide" evidence="4">
    <location>
        <begin position="1"/>
        <end position="28"/>
    </location>
</feature>
<reference evidence="5 6" key="1">
    <citation type="submission" date="2018-12" db="EMBL/GenBank/DDBJ databases">
        <authorList>
            <consortium name="Pathogen Informatics"/>
        </authorList>
    </citation>
    <scope>NUCLEOTIDE SEQUENCE [LARGE SCALE GENOMIC DNA]</scope>
    <source>
        <strain evidence="5 6">NCTC13489</strain>
    </source>
</reference>
<evidence type="ECO:0000313" key="6">
    <source>
        <dbReference type="Proteomes" id="UP000270036"/>
    </source>
</evidence>
<dbReference type="STRING" id="266748.HY04_12740"/>
<evidence type="ECO:0000256" key="3">
    <source>
        <dbReference type="ARBA" id="ARBA00023237"/>
    </source>
</evidence>
<accession>A0A3S4USK4</accession>